<gene>
    <name evidence="2" type="ORF">GCM10008098_14600</name>
</gene>
<sequence length="108" mass="11699">MKYLLCLLALGTPCASLASVAFTPEAQQQAPAGGAQSAEVRHHPLLEVKYVLRRAPTEQDENPSIELGENRSVIRPMWLPGAHTVSLNPGYVNPNVYICSGWACKDAL</sequence>
<dbReference type="Proteomes" id="UP000621898">
    <property type="component" value="Unassembled WGS sequence"/>
</dbReference>
<reference evidence="3" key="1">
    <citation type="journal article" date="2019" name="Int. J. Syst. Evol. Microbiol.">
        <title>The Global Catalogue of Microorganisms (GCM) 10K type strain sequencing project: providing services to taxonomists for standard genome sequencing and annotation.</title>
        <authorList>
            <consortium name="The Broad Institute Genomics Platform"/>
            <consortium name="The Broad Institute Genome Sequencing Center for Infectious Disease"/>
            <person name="Wu L."/>
            <person name="Ma J."/>
        </authorList>
    </citation>
    <scope>NUCLEOTIDE SEQUENCE [LARGE SCALE GENOMIC DNA]</scope>
    <source>
        <strain evidence="3">KCTC 22232</strain>
    </source>
</reference>
<comment type="caution">
    <text evidence="2">The sequence shown here is derived from an EMBL/GenBank/DDBJ whole genome shotgun (WGS) entry which is preliminary data.</text>
</comment>
<feature type="signal peptide" evidence="1">
    <location>
        <begin position="1"/>
        <end position="18"/>
    </location>
</feature>
<protein>
    <submittedName>
        <fullName evidence="2">Uncharacterized protein</fullName>
    </submittedName>
</protein>
<dbReference type="RefSeq" id="WP_189440453.1">
    <property type="nucleotide sequence ID" value="NZ_BMXT01000001.1"/>
</dbReference>
<evidence type="ECO:0000313" key="3">
    <source>
        <dbReference type="Proteomes" id="UP000621898"/>
    </source>
</evidence>
<accession>A0ABQ2ZQE1</accession>
<evidence type="ECO:0000256" key="1">
    <source>
        <dbReference type="SAM" id="SignalP"/>
    </source>
</evidence>
<evidence type="ECO:0000313" key="2">
    <source>
        <dbReference type="EMBL" id="GGY22468.1"/>
    </source>
</evidence>
<dbReference type="EMBL" id="BMXT01000001">
    <property type="protein sequence ID" value="GGY22468.1"/>
    <property type="molecule type" value="Genomic_DNA"/>
</dbReference>
<organism evidence="2 3">
    <name type="scientific">Rhodanobacter panaciterrae</name>
    <dbReference type="NCBI Taxonomy" id="490572"/>
    <lineage>
        <taxon>Bacteria</taxon>
        <taxon>Pseudomonadati</taxon>
        <taxon>Pseudomonadota</taxon>
        <taxon>Gammaproteobacteria</taxon>
        <taxon>Lysobacterales</taxon>
        <taxon>Rhodanobacteraceae</taxon>
        <taxon>Rhodanobacter</taxon>
    </lineage>
</organism>
<name>A0ABQ2ZQE1_9GAMM</name>
<feature type="chain" id="PRO_5046850566" evidence="1">
    <location>
        <begin position="19"/>
        <end position="108"/>
    </location>
</feature>
<proteinExistence type="predicted"/>
<keyword evidence="3" id="KW-1185">Reference proteome</keyword>
<keyword evidence="1" id="KW-0732">Signal</keyword>